<comment type="caution">
    <text evidence="1">The sequence shown here is derived from an EMBL/GenBank/DDBJ whole genome shotgun (WGS) entry which is preliminary data.</text>
</comment>
<dbReference type="Proteomes" id="UP000242877">
    <property type="component" value="Unassembled WGS sequence"/>
</dbReference>
<dbReference type="EMBL" id="AZGZ01000006">
    <property type="protein sequence ID" value="KZZ94483.1"/>
    <property type="molecule type" value="Genomic_DNA"/>
</dbReference>
<organism evidence="1 2">
    <name type="scientific">Ascosphaera apis ARSEF 7405</name>
    <dbReference type="NCBI Taxonomy" id="392613"/>
    <lineage>
        <taxon>Eukaryota</taxon>
        <taxon>Fungi</taxon>
        <taxon>Dikarya</taxon>
        <taxon>Ascomycota</taxon>
        <taxon>Pezizomycotina</taxon>
        <taxon>Eurotiomycetes</taxon>
        <taxon>Eurotiomycetidae</taxon>
        <taxon>Onygenales</taxon>
        <taxon>Ascosphaeraceae</taxon>
        <taxon>Ascosphaera</taxon>
    </lineage>
</organism>
<name>A0A162IJS6_9EURO</name>
<evidence type="ECO:0000313" key="2">
    <source>
        <dbReference type="Proteomes" id="UP000242877"/>
    </source>
</evidence>
<gene>
    <name evidence="1" type="ORF">AAP_01783</name>
</gene>
<sequence length="195" mass="22156">MDVDIYKVLPACLGSISYPIHVRRNELVMVSPVYSLIVDFIIFDECRTKVLAVIQCLGGDDAFVLTDHGNLVPDIPSHQHLVRRAHLLAFVLNVPEIIFFTPTCDAIICLSWCDKRVLNGKDTDFLECTPTLYTSKRTYDDNPKTDNVRMLIFSAVMRSIAYHEVPAHSCWVHKRKNEGEQEASESALQKYARLS</sequence>
<evidence type="ECO:0000313" key="1">
    <source>
        <dbReference type="EMBL" id="KZZ94483.1"/>
    </source>
</evidence>
<proteinExistence type="predicted"/>
<dbReference type="VEuPathDB" id="FungiDB:AAP_01783"/>
<keyword evidence="2" id="KW-1185">Reference proteome</keyword>
<dbReference type="AlphaFoldDB" id="A0A162IJS6"/>
<protein>
    <submittedName>
        <fullName evidence="1">Uncharacterized protein</fullName>
    </submittedName>
</protein>
<accession>A0A162IJS6</accession>
<reference evidence="1 2" key="1">
    <citation type="journal article" date="2016" name="Genome Biol. Evol.">
        <title>Divergent and convergent evolution of fungal pathogenicity.</title>
        <authorList>
            <person name="Shang Y."/>
            <person name="Xiao G."/>
            <person name="Zheng P."/>
            <person name="Cen K."/>
            <person name="Zhan S."/>
            <person name="Wang C."/>
        </authorList>
    </citation>
    <scope>NUCLEOTIDE SEQUENCE [LARGE SCALE GENOMIC DNA]</scope>
    <source>
        <strain evidence="1 2">ARSEF 7405</strain>
    </source>
</reference>